<accession>A0ABY8LX25</accession>
<organism evidence="2 3">
    <name type="scientific">Mesomycoplasma lagogenitalium</name>
    <dbReference type="NCBI Taxonomy" id="171286"/>
    <lineage>
        <taxon>Bacteria</taxon>
        <taxon>Bacillati</taxon>
        <taxon>Mycoplasmatota</taxon>
        <taxon>Mycoplasmoidales</taxon>
        <taxon>Metamycoplasmataceae</taxon>
        <taxon>Mesomycoplasma</taxon>
    </lineage>
</organism>
<dbReference type="RefSeq" id="WP_280101973.1">
    <property type="nucleotide sequence ID" value="NZ_CP122979.1"/>
</dbReference>
<dbReference type="Pfam" id="PF00575">
    <property type="entry name" value="S1"/>
    <property type="match status" value="1"/>
</dbReference>
<evidence type="ECO:0000313" key="3">
    <source>
        <dbReference type="Proteomes" id="UP001179842"/>
    </source>
</evidence>
<dbReference type="InterPro" id="IPR012340">
    <property type="entry name" value="NA-bd_OB-fold"/>
</dbReference>
<dbReference type="EMBL" id="CP122979">
    <property type="protein sequence ID" value="WGI36672.1"/>
    <property type="molecule type" value="Genomic_DNA"/>
</dbReference>
<dbReference type="Proteomes" id="UP001179842">
    <property type="component" value="Chromosome"/>
</dbReference>
<dbReference type="InterPro" id="IPR003029">
    <property type="entry name" value="S1_domain"/>
</dbReference>
<dbReference type="SUPFAM" id="SSF50249">
    <property type="entry name" value="Nucleic acid-binding proteins"/>
    <property type="match status" value="1"/>
</dbReference>
<sequence length="111" mass="13107">MKNGDIVTGKVKSINKNYFWVDLPNDYQGVVFIQEVSDYYIKNLSEMFVLGDEIKLKVLSVSHRNKKASLSFKAIRPKYLKIPFTYKINETKNGFENLFQHAKKEVEKWRK</sequence>
<keyword evidence="3" id="KW-1185">Reference proteome</keyword>
<dbReference type="Gene3D" id="2.40.50.140">
    <property type="entry name" value="Nucleic acid-binding proteins"/>
    <property type="match status" value="1"/>
</dbReference>
<feature type="domain" description="S1 motif" evidence="1">
    <location>
        <begin position="4"/>
        <end position="73"/>
    </location>
</feature>
<name>A0ABY8LX25_9BACT</name>
<gene>
    <name evidence="2" type="ORF">QEG99_00080</name>
</gene>
<proteinExistence type="predicted"/>
<dbReference type="CDD" id="cd00164">
    <property type="entry name" value="S1_like"/>
    <property type="match status" value="1"/>
</dbReference>
<protein>
    <submittedName>
        <fullName evidence="2">S1 RNA-binding domain-containing protein</fullName>
    </submittedName>
</protein>
<dbReference type="PROSITE" id="PS50126">
    <property type="entry name" value="S1"/>
    <property type="match status" value="1"/>
</dbReference>
<evidence type="ECO:0000259" key="1">
    <source>
        <dbReference type="PROSITE" id="PS50126"/>
    </source>
</evidence>
<dbReference type="SMART" id="SM00316">
    <property type="entry name" value="S1"/>
    <property type="match status" value="1"/>
</dbReference>
<evidence type="ECO:0000313" key="2">
    <source>
        <dbReference type="EMBL" id="WGI36672.1"/>
    </source>
</evidence>
<reference evidence="2" key="1">
    <citation type="submission" date="2023-04" db="EMBL/GenBank/DDBJ databases">
        <title>Completed genome of Mycoplasma lagogenitalium type strain 12MS.</title>
        <authorList>
            <person name="Spergser J."/>
        </authorList>
    </citation>
    <scope>NUCLEOTIDE SEQUENCE</scope>
    <source>
        <strain evidence="2">12MS</strain>
    </source>
</reference>